<feature type="transmembrane region" description="Helical" evidence="11">
    <location>
        <begin position="120"/>
        <end position="137"/>
    </location>
</feature>
<evidence type="ECO:0000256" key="1">
    <source>
        <dbReference type="ARBA" id="ARBA00004651"/>
    </source>
</evidence>
<proteinExistence type="inferred from homology"/>
<dbReference type="SMART" id="SM01381">
    <property type="entry name" value="7TM_GPCR_Srsx"/>
    <property type="match status" value="1"/>
</dbReference>
<evidence type="ECO:0000256" key="2">
    <source>
        <dbReference type="ARBA" id="ARBA00022475"/>
    </source>
</evidence>
<evidence type="ECO:0000256" key="11">
    <source>
        <dbReference type="SAM" id="Phobius"/>
    </source>
</evidence>
<comment type="similarity">
    <text evidence="10">Belongs to the G-protein coupled receptor 1 family.</text>
</comment>
<dbReference type="GO" id="GO:0005886">
    <property type="term" value="C:plasma membrane"/>
    <property type="evidence" value="ECO:0007669"/>
    <property type="project" value="UniProtKB-SubCell"/>
</dbReference>
<evidence type="ECO:0000313" key="14">
    <source>
        <dbReference type="Proteomes" id="UP001249851"/>
    </source>
</evidence>
<comment type="caution">
    <text evidence="13">The sequence shown here is derived from an EMBL/GenBank/DDBJ whole genome shotgun (WGS) entry which is preliminary data.</text>
</comment>
<dbReference type="InterPro" id="IPR017452">
    <property type="entry name" value="GPCR_Rhodpsn_7TM"/>
</dbReference>
<protein>
    <submittedName>
        <fullName evidence="13">Melanocortin receptor 5</fullName>
    </submittedName>
</protein>
<evidence type="ECO:0000313" key="13">
    <source>
        <dbReference type="EMBL" id="KAK2570486.1"/>
    </source>
</evidence>
<evidence type="ECO:0000259" key="12">
    <source>
        <dbReference type="PROSITE" id="PS50262"/>
    </source>
</evidence>
<evidence type="ECO:0000256" key="6">
    <source>
        <dbReference type="ARBA" id="ARBA00023136"/>
    </source>
</evidence>
<keyword evidence="7 10" id="KW-0675">Receptor</keyword>
<dbReference type="Gene3D" id="1.20.1070.10">
    <property type="entry name" value="Rhodopsin 7-helix transmembrane proteins"/>
    <property type="match status" value="1"/>
</dbReference>
<evidence type="ECO:0000256" key="8">
    <source>
        <dbReference type="ARBA" id="ARBA00023180"/>
    </source>
</evidence>
<feature type="transmembrane region" description="Helical" evidence="11">
    <location>
        <begin position="239"/>
        <end position="259"/>
    </location>
</feature>
<comment type="subcellular location">
    <subcellularLocation>
        <location evidence="1">Cell membrane</location>
        <topology evidence="1">Multi-pass membrane protein</topology>
    </subcellularLocation>
</comment>
<feature type="transmembrane region" description="Helical" evidence="11">
    <location>
        <begin position="158"/>
        <end position="179"/>
    </location>
</feature>
<gene>
    <name evidence="13" type="ORF">P5673_005313</name>
</gene>
<accession>A0AAD9R0H4</accession>
<keyword evidence="2" id="KW-1003">Cell membrane</keyword>
<keyword evidence="9 10" id="KW-0807">Transducer</keyword>
<dbReference type="PROSITE" id="PS00237">
    <property type="entry name" value="G_PROTEIN_RECEP_F1_1"/>
    <property type="match status" value="1"/>
</dbReference>
<evidence type="ECO:0000256" key="3">
    <source>
        <dbReference type="ARBA" id="ARBA00022692"/>
    </source>
</evidence>
<dbReference type="GO" id="GO:0004930">
    <property type="term" value="F:G protein-coupled receptor activity"/>
    <property type="evidence" value="ECO:0007669"/>
    <property type="project" value="UniProtKB-KW"/>
</dbReference>
<evidence type="ECO:0000256" key="4">
    <source>
        <dbReference type="ARBA" id="ARBA00022989"/>
    </source>
</evidence>
<evidence type="ECO:0000256" key="7">
    <source>
        <dbReference type="ARBA" id="ARBA00023170"/>
    </source>
</evidence>
<dbReference type="InterPro" id="IPR000276">
    <property type="entry name" value="GPCR_Rhodpsn"/>
</dbReference>
<feature type="transmembrane region" description="Helical" evidence="11">
    <location>
        <begin position="185"/>
        <end position="211"/>
    </location>
</feature>
<dbReference type="CDD" id="cd00637">
    <property type="entry name" value="7tm_classA_rhodopsin-like"/>
    <property type="match status" value="1"/>
</dbReference>
<reference evidence="13" key="2">
    <citation type="journal article" date="2023" name="Science">
        <title>Genomic signatures of disease resistance in endangered staghorn corals.</title>
        <authorList>
            <person name="Vollmer S.V."/>
            <person name="Selwyn J.D."/>
            <person name="Despard B.A."/>
            <person name="Roesel C.L."/>
        </authorList>
    </citation>
    <scope>NUCLEOTIDE SEQUENCE</scope>
    <source>
        <strain evidence="13">K2</strain>
    </source>
</reference>
<feature type="transmembrane region" description="Helical" evidence="11">
    <location>
        <begin position="74"/>
        <end position="100"/>
    </location>
</feature>
<dbReference type="EMBL" id="JARQWQ010000008">
    <property type="protein sequence ID" value="KAK2570486.1"/>
    <property type="molecule type" value="Genomic_DNA"/>
</dbReference>
<name>A0AAD9R0H4_ACRCE</name>
<dbReference type="PROSITE" id="PS50262">
    <property type="entry name" value="G_PROTEIN_RECEP_F1_2"/>
    <property type="match status" value="1"/>
</dbReference>
<organism evidence="13 14">
    <name type="scientific">Acropora cervicornis</name>
    <name type="common">Staghorn coral</name>
    <dbReference type="NCBI Taxonomy" id="6130"/>
    <lineage>
        <taxon>Eukaryota</taxon>
        <taxon>Metazoa</taxon>
        <taxon>Cnidaria</taxon>
        <taxon>Anthozoa</taxon>
        <taxon>Hexacorallia</taxon>
        <taxon>Scleractinia</taxon>
        <taxon>Astrocoeniina</taxon>
        <taxon>Acroporidae</taxon>
        <taxon>Acropora</taxon>
    </lineage>
</organism>
<keyword evidence="14" id="KW-1185">Reference proteome</keyword>
<dbReference type="SUPFAM" id="SSF81321">
    <property type="entry name" value="Family A G protein-coupled receptor-like"/>
    <property type="match status" value="1"/>
</dbReference>
<dbReference type="Proteomes" id="UP001249851">
    <property type="component" value="Unassembled WGS sequence"/>
</dbReference>
<evidence type="ECO:0000256" key="10">
    <source>
        <dbReference type="RuleBase" id="RU000688"/>
    </source>
</evidence>
<dbReference type="PANTHER" id="PTHR24246:SF27">
    <property type="entry name" value="ADENOSINE RECEPTOR, ISOFORM A"/>
    <property type="match status" value="1"/>
</dbReference>
<feature type="transmembrane region" description="Helical" evidence="11">
    <location>
        <begin position="38"/>
        <end position="62"/>
    </location>
</feature>
<dbReference type="PANTHER" id="PTHR24246">
    <property type="entry name" value="OLFACTORY RECEPTOR AND ADENOSINE RECEPTOR"/>
    <property type="match status" value="1"/>
</dbReference>
<feature type="domain" description="G-protein coupled receptors family 1 profile" evidence="12">
    <location>
        <begin position="54"/>
        <end position="291"/>
    </location>
</feature>
<dbReference type="PRINTS" id="PR00237">
    <property type="entry name" value="GPCRRHODOPSN"/>
</dbReference>
<evidence type="ECO:0000256" key="5">
    <source>
        <dbReference type="ARBA" id="ARBA00023040"/>
    </source>
</evidence>
<reference evidence="13" key="1">
    <citation type="journal article" date="2023" name="G3 (Bethesda)">
        <title>Whole genome assembly and annotation of the endangered Caribbean coral Acropora cervicornis.</title>
        <authorList>
            <person name="Selwyn J.D."/>
            <person name="Vollmer S.V."/>
        </authorList>
    </citation>
    <scope>NUCLEOTIDE SEQUENCE</scope>
    <source>
        <strain evidence="13">K2</strain>
    </source>
</reference>
<dbReference type="Pfam" id="PF00001">
    <property type="entry name" value="7tm_1"/>
    <property type="match status" value="1"/>
</dbReference>
<keyword evidence="5 10" id="KW-0297">G-protein coupled receptor</keyword>
<sequence>MENATSTDVLTAMTPTKITCVHLKEEWYDTRATYVTNIALVVMNLLTAVSATAGNFLILLAVHRTPSLRIPSNTLVCCLAVADFLVGLIVQPINAMQIIFEIKHNVQAFCVAKLITTGSLSWICAGVSFLVISAISVERFLAIKLHLRYASIVTVRRVLLVVSLFWLICTVLVLAWFLGASYDTLVLVVVVMDVACMTITITAYFKIYLLIRELHRKTKDQSAHLTADLKTFKRSAVTMLYIVSLFLACFIPFLTVLVAKKQRGGGPTLNIFYNVFATVVYLSSSLNPFVYCYRLKEIRVAVFKILGRRYTIDTNGEVVPLSRTMSNSKTNNLKNSLLTVPPHIEVKSTRETNV</sequence>
<dbReference type="AlphaFoldDB" id="A0AAD9R0H4"/>
<keyword evidence="4 11" id="KW-1133">Transmembrane helix</keyword>
<keyword evidence="8" id="KW-0325">Glycoprotein</keyword>
<keyword evidence="6 11" id="KW-0472">Membrane</keyword>
<evidence type="ECO:0000256" key="9">
    <source>
        <dbReference type="ARBA" id="ARBA00023224"/>
    </source>
</evidence>
<keyword evidence="3 10" id="KW-0812">Transmembrane</keyword>
<feature type="transmembrane region" description="Helical" evidence="11">
    <location>
        <begin position="271"/>
        <end position="293"/>
    </location>
</feature>